<name>A0AAV1REM3_9ROSI</name>
<feature type="compositionally biased region" description="Basic and acidic residues" evidence="1">
    <location>
        <begin position="529"/>
        <end position="538"/>
    </location>
</feature>
<reference evidence="2 3" key="1">
    <citation type="submission" date="2024-01" db="EMBL/GenBank/DDBJ databases">
        <authorList>
            <person name="Waweru B."/>
        </authorList>
    </citation>
    <scope>NUCLEOTIDE SEQUENCE [LARGE SCALE GENOMIC DNA]</scope>
</reference>
<dbReference type="InterPro" id="IPR039884">
    <property type="entry name" value="R3HC1/R3HCL"/>
</dbReference>
<sequence length="538" mass="58971">MERARAQEEAQSDQNWSEAVEDLVTAGDTEGAIALLETEISRLETLSPSETVNLQLASELTELAKLYSSKHFSLKSDQILSRASLIKQRFSGDAENVKKDDEISKCNAISNDGRLEKSSNPRDNISPCSGPSDDDWEAVADRAPDELLPPQSLPSVSNISLEDTKVQTAKRRGRGPFTYKKHEMYSDRQSVGTLVDDVDDEDLCKSTQNTESTNSKYGTHHALVLAGFPPSTRTTDLEKLFEDFKDRGFAIRWINDTAALTVFQTPSIVRSSSLKSIGEGLTCCAGVLGLNPFTDTVIQLAAKGEDIKEGLVACCQSALSPQGQGQNSVLDSGQSSVILPIEVLTLTTKISQPCDLECKSGLGVGRAWLLPSISTVLFNNLPKLAHLGSRVRHSGCNLVVPFGASRWLMSSSNFLISAHLILKLLMLDIGRDDCFCLLSCGEGWLSTLEACNYVQCPFAVRILDEDDELMGSIPTKDLEPPRRRPKTSARTAERLIAHGMGLTLPTTFGSRELKTQEETRKNRIVTRQKMKDDAWGDD</sequence>
<gene>
    <name evidence="2" type="ORF">DCAF_LOCUS8770</name>
</gene>
<dbReference type="PANTHER" id="PTHR21678">
    <property type="entry name" value="GROWTH INHIBITION AND DIFFERENTIATION RELATED PROTEIN 88"/>
    <property type="match status" value="1"/>
</dbReference>
<evidence type="ECO:0000313" key="2">
    <source>
        <dbReference type="EMBL" id="CAK7332027.1"/>
    </source>
</evidence>
<dbReference type="AlphaFoldDB" id="A0AAV1REM3"/>
<dbReference type="Gene3D" id="3.30.70.330">
    <property type="match status" value="1"/>
</dbReference>
<proteinExistence type="predicted"/>
<keyword evidence="3" id="KW-1185">Reference proteome</keyword>
<dbReference type="InterPro" id="IPR012677">
    <property type="entry name" value="Nucleotide-bd_a/b_plait_sf"/>
</dbReference>
<dbReference type="PANTHER" id="PTHR21678:SF0">
    <property type="entry name" value="C3H1-TYPE DOMAIN-CONTAINING PROTEIN"/>
    <property type="match status" value="1"/>
</dbReference>
<organism evidence="2 3">
    <name type="scientific">Dovyalis caffra</name>
    <dbReference type="NCBI Taxonomy" id="77055"/>
    <lineage>
        <taxon>Eukaryota</taxon>
        <taxon>Viridiplantae</taxon>
        <taxon>Streptophyta</taxon>
        <taxon>Embryophyta</taxon>
        <taxon>Tracheophyta</taxon>
        <taxon>Spermatophyta</taxon>
        <taxon>Magnoliopsida</taxon>
        <taxon>eudicotyledons</taxon>
        <taxon>Gunneridae</taxon>
        <taxon>Pentapetalae</taxon>
        <taxon>rosids</taxon>
        <taxon>fabids</taxon>
        <taxon>Malpighiales</taxon>
        <taxon>Salicaceae</taxon>
        <taxon>Flacourtieae</taxon>
        <taxon>Dovyalis</taxon>
    </lineage>
</organism>
<accession>A0AAV1REM3</accession>
<feature type="region of interest" description="Disordered" evidence="1">
    <location>
        <begin position="112"/>
        <end position="137"/>
    </location>
</feature>
<protein>
    <recommendedName>
        <fullName evidence="4">Coiled-coil domain-containing protein R3HCC1L</fullName>
    </recommendedName>
</protein>
<feature type="region of interest" description="Disordered" evidence="1">
    <location>
        <begin position="511"/>
        <end position="538"/>
    </location>
</feature>
<dbReference type="Proteomes" id="UP001314170">
    <property type="component" value="Unassembled WGS sequence"/>
</dbReference>
<evidence type="ECO:0000313" key="3">
    <source>
        <dbReference type="Proteomes" id="UP001314170"/>
    </source>
</evidence>
<evidence type="ECO:0000256" key="1">
    <source>
        <dbReference type="SAM" id="MobiDB-lite"/>
    </source>
</evidence>
<feature type="compositionally biased region" description="Basic and acidic residues" evidence="1">
    <location>
        <begin position="511"/>
        <end position="521"/>
    </location>
</feature>
<evidence type="ECO:0008006" key="4">
    <source>
        <dbReference type="Google" id="ProtNLM"/>
    </source>
</evidence>
<dbReference type="EMBL" id="CAWUPB010000913">
    <property type="protein sequence ID" value="CAK7332027.1"/>
    <property type="molecule type" value="Genomic_DNA"/>
</dbReference>
<comment type="caution">
    <text evidence="2">The sequence shown here is derived from an EMBL/GenBank/DDBJ whole genome shotgun (WGS) entry which is preliminary data.</text>
</comment>